<evidence type="ECO:0000313" key="2">
    <source>
        <dbReference type="EMBL" id="SEQ52780.1"/>
    </source>
</evidence>
<reference evidence="3" key="1">
    <citation type="submission" date="2016-10" db="EMBL/GenBank/DDBJ databases">
        <authorList>
            <person name="Varghese N."/>
            <person name="Submissions S."/>
        </authorList>
    </citation>
    <scope>NUCLEOTIDE SEQUENCE [LARGE SCALE GENOMIC DNA]</scope>
    <source>
        <strain evidence="3">DSM 24740</strain>
    </source>
</reference>
<feature type="signal peptide" evidence="1">
    <location>
        <begin position="1"/>
        <end position="20"/>
    </location>
</feature>
<dbReference type="InParanoid" id="A0A1H9GRU9"/>
<dbReference type="PROSITE" id="PS51257">
    <property type="entry name" value="PROKAR_LIPOPROTEIN"/>
    <property type="match status" value="1"/>
</dbReference>
<evidence type="ECO:0000256" key="1">
    <source>
        <dbReference type="SAM" id="SignalP"/>
    </source>
</evidence>
<proteinExistence type="predicted"/>
<evidence type="ECO:0000313" key="3">
    <source>
        <dbReference type="Proteomes" id="UP000199021"/>
    </source>
</evidence>
<gene>
    <name evidence="2" type="ORF">SAMN05444359_11181</name>
</gene>
<evidence type="ECO:0008006" key="4">
    <source>
        <dbReference type="Google" id="ProtNLM"/>
    </source>
</evidence>
<dbReference type="AlphaFoldDB" id="A0A1H9GRU9"/>
<dbReference type="Proteomes" id="UP000199021">
    <property type="component" value="Unassembled WGS sequence"/>
</dbReference>
<keyword evidence="1" id="KW-0732">Signal</keyword>
<protein>
    <recommendedName>
        <fullName evidence="4">Lipocalin-like domain-containing protein</fullName>
    </recommendedName>
</protein>
<feature type="chain" id="PRO_5011491879" description="Lipocalin-like domain-containing protein" evidence="1">
    <location>
        <begin position="21"/>
        <end position="165"/>
    </location>
</feature>
<accession>A0A1H9GRU9</accession>
<sequence length="165" mass="18785">MRMSTLLFCSLILLFACENASTDTDSEKIAKPDLSQDILGTWETIEIEVHSPTYQGVDTTVHQTIREGDWGKYFGVRPAQTVFTPDGKLVRTHRMKNGKVADIVNGLWKIQGTDSLLVIEPNKTLYYKHELENNLLTLTGIVDWDFDGEEDDDYRSVMRLVSKTQ</sequence>
<name>A0A1H9GRU9_9BACT</name>
<keyword evidence="3" id="KW-1185">Reference proteome</keyword>
<dbReference type="EMBL" id="FOFB01000011">
    <property type="protein sequence ID" value="SEQ52780.1"/>
    <property type="molecule type" value="Genomic_DNA"/>
</dbReference>
<organism evidence="2 3">
    <name type="scientific">Neolewinella agarilytica</name>
    <dbReference type="NCBI Taxonomy" id="478744"/>
    <lineage>
        <taxon>Bacteria</taxon>
        <taxon>Pseudomonadati</taxon>
        <taxon>Bacteroidota</taxon>
        <taxon>Saprospiria</taxon>
        <taxon>Saprospirales</taxon>
        <taxon>Lewinellaceae</taxon>
        <taxon>Neolewinella</taxon>
    </lineage>
</organism>